<keyword evidence="4 6" id="KW-1133">Transmembrane helix</keyword>
<evidence type="ECO:0000256" key="5">
    <source>
        <dbReference type="ARBA" id="ARBA00023136"/>
    </source>
</evidence>
<dbReference type="InterPro" id="IPR032816">
    <property type="entry name" value="VTT_dom"/>
</dbReference>
<dbReference type="InterPro" id="IPR051311">
    <property type="entry name" value="DedA_domain"/>
</dbReference>
<evidence type="ECO:0000256" key="2">
    <source>
        <dbReference type="ARBA" id="ARBA00022475"/>
    </source>
</evidence>
<dbReference type="AlphaFoldDB" id="A0A158EWR9"/>
<evidence type="ECO:0000256" key="6">
    <source>
        <dbReference type="SAM" id="Phobius"/>
    </source>
</evidence>
<keyword evidence="9" id="KW-1185">Reference proteome</keyword>
<dbReference type="PANTHER" id="PTHR42709:SF6">
    <property type="entry name" value="UNDECAPRENYL PHOSPHATE TRANSPORTER A"/>
    <property type="match status" value="1"/>
</dbReference>
<feature type="transmembrane region" description="Helical" evidence="6">
    <location>
        <begin position="136"/>
        <end position="159"/>
    </location>
</feature>
<dbReference type="STRING" id="326475.AWB66_00335"/>
<dbReference type="SUPFAM" id="SSF52821">
    <property type="entry name" value="Rhodanese/Cell cycle control phosphatase"/>
    <property type="match status" value="1"/>
</dbReference>
<dbReference type="PANTHER" id="PTHR42709">
    <property type="entry name" value="ALKALINE PHOSPHATASE LIKE PROTEIN"/>
    <property type="match status" value="1"/>
</dbReference>
<evidence type="ECO:0000256" key="3">
    <source>
        <dbReference type="ARBA" id="ARBA00022692"/>
    </source>
</evidence>
<gene>
    <name evidence="8" type="ORF">AWB66_00335</name>
</gene>
<dbReference type="InterPro" id="IPR001763">
    <property type="entry name" value="Rhodanese-like_dom"/>
</dbReference>
<dbReference type="SMART" id="SM00450">
    <property type="entry name" value="RHOD"/>
    <property type="match status" value="1"/>
</dbReference>
<proteinExistence type="predicted"/>
<dbReference type="EMBL" id="FCNZ02000001">
    <property type="protein sequence ID" value="SAL11972.1"/>
    <property type="molecule type" value="Genomic_DNA"/>
</dbReference>
<dbReference type="GO" id="GO:0005886">
    <property type="term" value="C:plasma membrane"/>
    <property type="evidence" value="ECO:0007669"/>
    <property type="project" value="UniProtKB-SubCell"/>
</dbReference>
<accession>A0A158EWR9</accession>
<name>A0A158EWR9_9BURK</name>
<dbReference type="RefSeq" id="WP_087628520.1">
    <property type="nucleotide sequence ID" value="NZ_FCNZ02000001.1"/>
</dbReference>
<dbReference type="PROSITE" id="PS50206">
    <property type="entry name" value="RHODANESE_3"/>
    <property type="match status" value="1"/>
</dbReference>
<evidence type="ECO:0000313" key="9">
    <source>
        <dbReference type="Proteomes" id="UP000054717"/>
    </source>
</evidence>
<evidence type="ECO:0000256" key="4">
    <source>
        <dbReference type="ARBA" id="ARBA00022989"/>
    </source>
</evidence>
<comment type="caution">
    <text evidence="8">The sequence shown here is derived from an EMBL/GenBank/DDBJ whole genome shotgun (WGS) entry which is preliminary data.</text>
</comment>
<evidence type="ECO:0000256" key="1">
    <source>
        <dbReference type="ARBA" id="ARBA00004651"/>
    </source>
</evidence>
<reference evidence="8" key="1">
    <citation type="submission" date="2016-01" db="EMBL/GenBank/DDBJ databases">
        <authorList>
            <person name="Peeters Charlotte."/>
        </authorList>
    </citation>
    <scope>NUCLEOTIDE SEQUENCE</scope>
    <source>
        <strain evidence="8">LMG 22936</strain>
    </source>
</reference>
<keyword evidence="3 6" id="KW-0812">Transmembrane</keyword>
<comment type="subcellular location">
    <subcellularLocation>
        <location evidence="1">Cell membrane</location>
        <topology evidence="1">Multi-pass membrane protein</topology>
    </subcellularLocation>
</comment>
<sequence>MIHVTPAAVTAWGSEAVFVNVLCTRLGVPVPAVPVLVFAGSAVAHGTLSFTHVLFAAVLAALIGDGVWFSAGRVYGRPLINRLARFSLSIDSSVQTTRALFERFGVPIVSVCKFVPGLALITPPLMGTTRIATRAFVTWDAIGALAWAGFWLLGGALFSRQLAMLLRTVEQHGATVVDVLLALALLYLGYRYLRRWRLRKWLQDLTISAEQLDAMMHSAAPPVVLDARLATAVSQEPYRIPGALLFDPEAPRALSSALAQREVVVYCVCPNDVTAKRVCGRLRGEGVEHAHTLAGGLDAWVARGYPVEPVPARPEPFGRTFARQ</sequence>
<keyword evidence="5 6" id="KW-0472">Membrane</keyword>
<dbReference type="Pfam" id="PF09335">
    <property type="entry name" value="VTT_dom"/>
    <property type="match status" value="1"/>
</dbReference>
<dbReference type="Proteomes" id="UP000054717">
    <property type="component" value="Unassembled WGS sequence"/>
</dbReference>
<dbReference type="Pfam" id="PF00581">
    <property type="entry name" value="Rhodanese"/>
    <property type="match status" value="1"/>
</dbReference>
<feature type="domain" description="Rhodanese" evidence="7">
    <location>
        <begin position="218"/>
        <end position="309"/>
    </location>
</feature>
<dbReference type="Gene3D" id="3.40.250.10">
    <property type="entry name" value="Rhodanese-like domain"/>
    <property type="match status" value="1"/>
</dbReference>
<organism evidence="8 9">
    <name type="scientific">Caballeronia telluris</name>
    <dbReference type="NCBI Taxonomy" id="326475"/>
    <lineage>
        <taxon>Bacteria</taxon>
        <taxon>Pseudomonadati</taxon>
        <taxon>Pseudomonadota</taxon>
        <taxon>Betaproteobacteria</taxon>
        <taxon>Burkholderiales</taxon>
        <taxon>Burkholderiaceae</taxon>
        <taxon>Caballeronia</taxon>
    </lineage>
</organism>
<dbReference type="InterPro" id="IPR036873">
    <property type="entry name" value="Rhodanese-like_dom_sf"/>
</dbReference>
<evidence type="ECO:0000259" key="7">
    <source>
        <dbReference type="PROSITE" id="PS50206"/>
    </source>
</evidence>
<feature type="transmembrane region" description="Helical" evidence="6">
    <location>
        <begin position="53"/>
        <end position="75"/>
    </location>
</feature>
<feature type="transmembrane region" description="Helical" evidence="6">
    <location>
        <begin position="171"/>
        <end position="190"/>
    </location>
</feature>
<protein>
    <submittedName>
        <fullName evidence="8">DedA family protein</fullName>
    </submittedName>
</protein>
<keyword evidence="2" id="KW-1003">Cell membrane</keyword>
<evidence type="ECO:0000313" key="8">
    <source>
        <dbReference type="EMBL" id="SAL11972.1"/>
    </source>
</evidence>